<protein>
    <submittedName>
        <fullName evidence="2">Uncharacterized protein</fullName>
    </submittedName>
</protein>
<proteinExistence type="predicted"/>
<accession>A0A085LNQ0</accession>
<feature type="region of interest" description="Disordered" evidence="1">
    <location>
        <begin position="27"/>
        <end position="100"/>
    </location>
</feature>
<dbReference type="Proteomes" id="UP000030764">
    <property type="component" value="Unassembled WGS sequence"/>
</dbReference>
<gene>
    <name evidence="2" type="ORF">M513_12530</name>
</gene>
<feature type="compositionally biased region" description="Basic residues" evidence="1">
    <location>
        <begin position="47"/>
        <end position="64"/>
    </location>
</feature>
<reference evidence="2 3" key="1">
    <citation type="journal article" date="2014" name="Nat. Genet.">
        <title>Genome and transcriptome of the porcine whipworm Trichuris suis.</title>
        <authorList>
            <person name="Jex A.R."/>
            <person name="Nejsum P."/>
            <person name="Schwarz E.M."/>
            <person name="Hu L."/>
            <person name="Young N.D."/>
            <person name="Hall R.S."/>
            <person name="Korhonen P.K."/>
            <person name="Liao S."/>
            <person name="Thamsborg S."/>
            <person name="Xia J."/>
            <person name="Xu P."/>
            <person name="Wang S."/>
            <person name="Scheerlinck J.P."/>
            <person name="Hofmann A."/>
            <person name="Sternberg P.W."/>
            <person name="Wang J."/>
            <person name="Gasser R.B."/>
        </authorList>
    </citation>
    <scope>NUCLEOTIDE SEQUENCE [LARGE SCALE GENOMIC DNA]</scope>
    <source>
        <strain evidence="2">DCEP-RM93M</strain>
    </source>
</reference>
<feature type="region of interest" description="Disordered" evidence="1">
    <location>
        <begin position="204"/>
        <end position="223"/>
    </location>
</feature>
<name>A0A085LNQ0_9BILA</name>
<evidence type="ECO:0000256" key="1">
    <source>
        <dbReference type="SAM" id="MobiDB-lite"/>
    </source>
</evidence>
<evidence type="ECO:0000313" key="2">
    <source>
        <dbReference type="EMBL" id="KFD46596.1"/>
    </source>
</evidence>
<organism evidence="2 3">
    <name type="scientific">Trichuris suis</name>
    <name type="common">pig whipworm</name>
    <dbReference type="NCBI Taxonomy" id="68888"/>
    <lineage>
        <taxon>Eukaryota</taxon>
        <taxon>Metazoa</taxon>
        <taxon>Ecdysozoa</taxon>
        <taxon>Nematoda</taxon>
        <taxon>Enoplea</taxon>
        <taxon>Dorylaimia</taxon>
        <taxon>Trichinellida</taxon>
        <taxon>Trichuridae</taxon>
        <taxon>Trichuris</taxon>
    </lineage>
</organism>
<feature type="compositionally biased region" description="Basic and acidic residues" evidence="1">
    <location>
        <begin position="65"/>
        <end position="82"/>
    </location>
</feature>
<feature type="non-terminal residue" evidence="2">
    <location>
        <position position="274"/>
    </location>
</feature>
<evidence type="ECO:0000313" key="3">
    <source>
        <dbReference type="Proteomes" id="UP000030764"/>
    </source>
</evidence>
<feature type="compositionally biased region" description="Basic residues" evidence="1">
    <location>
        <begin position="27"/>
        <end position="36"/>
    </location>
</feature>
<dbReference type="AlphaFoldDB" id="A0A085LNQ0"/>
<keyword evidence="3" id="KW-1185">Reference proteome</keyword>
<dbReference type="EMBL" id="KL363362">
    <property type="protein sequence ID" value="KFD46596.1"/>
    <property type="molecule type" value="Genomic_DNA"/>
</dbReference>
<sequence>MVRLQQDICDNLTQTDICFRTDKRHRKANLAKGAHRGRTEDSERRDHKGHHQRRSTRRRSSGQRKSREHENFDADEYKRHSDPNISKKPNARSKWKGLTTRASQNVRELFSSSVRRENPGVVKNAGKEYDTMEHAGKTKQFFAEGESTKRNTKEYIEGYVMPGDRGKNVFGTETNGEEVGNKKDQNGALPDYGTCGKIKEFAFENQNEPSPAEKRKSKEPPINLEDYETIKKGQTKQFFAGNAPEKTKCATTPVRRTDYATLKHGNTTAFFLHK</sequence>
<feature type="compositionally biased region" description="Basic and acidic residues" evidence="1">
    <location>
        <begin position="37"/>
        <end position="46"/>
    </location>
</feature>